<dbReference type="EMBL" id="VSRR010020591">
    <property type="protein sequence ID" value="MPC63271.1"/>
    <property type="molecule type" value="Genomic_DNA"/>
</dbReference>
<keyword evidence="3" id="KW-1185">Reference proteome</keyword>
<accession>A0A5B7GSQ1</accession>
<dbReference type="AlphaFoldDB" id="A0A5B7GSQ1"/>
<proteinExistence type="predicted"/>
<dbReference type="Proteomes" id="UP000324222">
    <property type="component" value="Unassembled WGS sequence"/>
</dbReference>
<gene>
    <name evidence="2" type="ORF">E2C01_057367</name>
</gene>
<comment type="caution">
    <text evidence="2">The sequence shown here is derived from an EMBL/GenBank/DDBJ whole genome shotgun (WGS) entry which is preliminary data.</text>
</comment>
<feature type="region of interest" description="Disordered" evidence="1">
    <location>
        <begin position="1"/>
        <end position="34"/>
    </location>
</feature>
<evidence type="ECO:0000313" key="2">
    <source>
        <dbReference type="EMBL" id="MPC63271.1"/>
    </source>
</evidence>
<dbReference type="OrthoDB" id="6059830at2759"/>
<organism evidence="2 3">
    <name type="scientific">Portunus trituberculatus</name>
    <name type="common">Swimming crab</name>
    <name type="synonym">Neptunus trituberculatus</name>
    <dbReference type="NCBI Taxonomy" id="210409"/>
    <lineage>
        <taxon>Eukaryota</taxon>
        <taxon>Metazoa</taxon>
        <taxon>Ecdysozoa</taxon>
        <taxon>Arthropoda</taxon>
        <taxon>Crustacea</taxon>
        <taxon>Multicrustacea</taxon>
        <taxon>Malacostraca</taxon>
        <taxon>Eumalacostraca</taxon>
        <taxon>Eucarida</taxon>
        <taxon>Decapoda</taxon>
        <taxon>Pleocyemata</taxon>
        <taxon>Brachyura</taxon>
        <taxon>Eubrachyura</taxon>
        <taxon>Portunoidea</taxon>
        <taxon>Portunidae</taxon>
        <taxon>Portuninae</taxon>
        <taxon>Portunus</taxon>
    </lineage>
</organism>
<protein>
    <submittedName>
        <fullName evidence="2">Uncharacterized protein</fullName>
    </submittedName>
</protein>
<name>A0A5B7GSQ1_PORTR</name>
<evidence type="ECO:0000256" key="1">
    <source>
        <dbReference type="SAM" id="MobiDB-lite"/>
    </source>
</evidence>
<feature type="region of interest" description="Disordered" evidence="1">
    <location>
        <begin position="61"/>
        <end position="83"/>
    </location>
</feature>
<reference evidence="2 3" key="1">
    <citation type="submission" date="2019-05" db="EMBL/GenBank/DDBJ databases">
        <title>Another draft genome of Portunus trituberculatus and its Hox gene families provides insights of decapod evolution.</title>
        <authorList>
            <person name="Jeong J.-H."/>
            <person name="Song I."/>
            <person name="Kim S."/>
            <person name="Choi T."/>
            <person name="Kim D."/>
            <person name="Ryu S."/>
            <person name="Kim W."/>
        </authorList>
    </citation>
    <scope>NUCLEOTIDE SEQUENCE [LARGE SCALE GENOMIC DNA]</scope>
    <source>
        <tissue evidence="2">Muscle</tissue>
    </source>
</reference>
<feature type="compositionally biased region" description="Basic residues" evidence="1">
    <location>
        <begin position="14"/>
        <end position="23"/>
    </location>
</feature>
<feature type="compositionally biased region" description="Basic and acidic residues" evidence="1">
    <location>
        <begin position="61"/>
        <end position="72"/>
    </location>
</feature>
<sequence length="83" mass="8930">MEQYIDSKGGDRRAARKYIRKSRGPGETTPNPDVVGASIPTIMRILAAAFLCATAGIDREGEHVPGKHEVPGKRVGLCQDGRV</sequence>
<evidence type="ECO:0000313" key="3">
    <source>
        <dbReference type="Proteomes" id="UP000324222"/>
    </source>
</evidence>